<dbReference type="Gene3D" id="1.25.40.10">
    <property type="entry name" value="Tetratricopeptide repeat domain"/>
    <property type="match status" value="1"/>
</dbReference>
<dbReference type="EMBL" id="BARU01002464">
    <property type="protein sequence ID" value="GAH28508.1"/>
    <property type="molecule type" value="Genomic_DNA"/>
</dbReference>
<gene>
    <name evidence="1" type="ORF">S03H2_05803</name>
</gene>
<evidence type="ECO:0000313" key="1">
    <source>
        <dbReference type="EMBL" id="GAH28508.1"/>
    </source>
</evidence>
<accession>X1G6A3</accession>
<dbReference type="AlphaFoldDB" id="X1G6A3"/>
<proteinExistence type="predicted"/>
<organism evidence="1">
    <name type="scientific">marine sediment metagenome</name>
    <dbReference type="NCBI Taxonomy" id="412755"/>
    <lineage>
        <taxon>unclassified sequences</taxon>
        <taxon>metagenomes</taxon>
        <taxon>ecological metagenomes</taxon>
    </lineage>
</organism>
<name>X1G6A3_9ZZZZ</name>
<dbReference type="SUPFAM" id="SSF48452">
    <property type="entry name" value="TPR-like"/>
    <property type="match status" value="1"/>
</dbReference>
<sequence>MYEKLKKIDKKDPEARLALADLYTRDGSTDQAVDELNEAAELKIRGNDLKHARELLNRAKRLKADHPRTLSNLIDLFKREDEKKEALSLIDDIFLINLIICGQAYPYRDCIG</sequence>
<reference evidence="1" key="1">
    <citation type="journal article" date="2014" name="Front. Microbiol.">
        <title>High frequency of phylogenetically diverse reductive dehalogenase-homologous genes in deep subseafloor sedimentary metagenomes.</title>
        <authorList>
            <person name="Kawai M."/>
            <person name="Futagami T."/>
            <person name="Toyoda A."/>
            <person name="Takaki Y."/>
            <person name="Nishi S."/>
            <person name="Hori S."/>
            <person name="Arai W."/>
            <person name="Tsubouchi T."/>
            <person name="Morono Y."/>
            <person name="Uchiyama I."/>
            <person name="Ito T."/>
            <person name="Fujiyama A."/>
            <person name="Inagaki F."/>
            <person name="Takami H."/>
        </authorList>
    </citation>
    <scope>NUCLEOTIDE SEQUENCE</scope>
    <source>
        <strain evidence="1">Expedition CK06-06</strain>
    </source>
</reference>
<dbReference type="InterPro" id="IPR011990">
    <property type="entry name" value="TPR-like_helical_dom_sf"/>
</dbReference>
<comment type="caution">
    <text evidence="1">The sequence shown here is derived from an EMBL/GenBank/DDBJ whole genome shotgun (WGS) entry which is preliminary data.</text>
</comment>
<protein>
    <submittedName>
        <fullName evidence="1">Uncharacterized protein</fullName>
    </submittedName>
</protein>